<evidence type="ECO:0000256" key="5">
    <source>
        <dbReference type="ARBA" id="ARBA00023136"/>
    </source>
</evidence>
<keyword evidence="3 6" id="KW-0812">Transmembrane</keyword>
<name>A0A6B0YR51_9CHLR</name>
<evidence type="ECO:0000313" key="9">
    <source>
        <dbReference type="EMBL" id="MXY92252.1"/>
    </source>
</evidence>
<dbReference type="GO" id="GO:0012505">
    <property type="term" value="C:endomembrane system"/>
    <property type="evidence" value="ECO:0007669"/>
    <property type="project" value="UniProtKB-SubCell"/>
</dbReference>
<comment type="subcellular location">
    <subcellularLocation>
        <location evidence="6">Cell membrane</location>
        <topology evidence="6">Multi-pass membrane protein</topology>
    </subcellularLocation>
    <subcellularLocation>
        <location evidence="1">Endomembrane system</location>
        <topology evidence="1">Multi-pass membrane protein</topology>
    </subcellularLocation>
    <subcellularLocation>
        <location evidence="7">Membrane</location>
        <topology evidence="7">Multi-pass membrane protein</topology>
    </subcellularLocation>
</comment>
<gene>
    <name evidence="6" type="primary">nuoN</name>
    <name evidence="9" type="ORF">F4Y42_02255</name>
</gene>
<keyword evidence="6" id="KW-0520">NAD</keyword>
<organism evidence="9">
    <name type="scientific">Caldilineaceae bacterium SB0664_bin_27</name>
    <dbReference type="NCBI Taxonomy" id="2605260"/>
    <lineage>
        <taxon>Bacteria</taxon>
        <taxon>Bacillati</taxon>
        <taxon>Chloroflexota</taxon>
        <taxon>Caldilineae</taxon>
        <taxon>Caldilineales</taxon>
        <taxon>Caldilineaceae</taxon>
    </lineage>
</organism>
<feature type="transmembrane region" description="Helical" evidence="6">
    <location>
        <begin position="220"/>
        <end position="241"/>
    </location>
</feature>
<keyword evidence="6" id="KW-1278">Translocase</keyword>
<evidence type="ECO:0000256" key="4">
    <source>
        <dbReference type="ARBA" id="ARBA00022989"/>
    </source>
</evidence>
<dbReference type="HAMAP" id="MF_00445">
    <property type="entry name" value="NDH1_NuoN_1"/>
    <property type="match status" value="1"/>
</dbReference>
<keyword evidence="4 6" id="KW-1133">Transmembrane helix</keyword>
<dbReference type="EMBL" id="VXRG01000025">
    <property type="protein sequence ID" value="MXY92252.1"/>
    <property type="molecule type" value="Genomic_DNA"/>
</dbReference>
<feature type="transmembrane region" description="Helical" evidence="6">
    <location>
        <begin position="262"/>
        <end position="284"/>
    </location>
</feature>
<feature type="transmembrane region" description="Helical" evidence="6">
    <location>
        <begin position="140"/>
        <end position="161"/>
    </location>
</feature>
<feature type="transmembrane region" description="Helical" evidence="6">
    <location>
        <begin position="351"/>
        <end position="372"/>
    </location>
</feature>
<keyword evidence="6" id="KW-0813">Transport</keyword>
<feature type="transmembrane region" description="Helical" evidence="6">
    <location>
        <begin position="428"/>
        <end position="448"/>
    </location>
</feature>
<keyword evidence="5 6" id="KW-0472">Membrane</keyword>
<dbReference type="GO" id="GO:0005886">
    <property type="term" value="C:plasma membrane"/>
    <property type="evidence" value="ECO:0007669"/>
    <property type="project" value="UniProtKB-SubCell"/>
</dbReference>
<keyword evidence="6" id="KW-0830">Ubiquinone</keyword>
<reference evidence="9" key="1">
    <citation type="submission" date="2019-09" db="EMBL/GenBank/DDBJ databases">
        <title>Characterisation of the sponge microbiome using genome-centric metagenomics.</title>
        <authorList>
            <person name="Engelberts J.P."/>
            <person name="Robbins S.J."/>
            <person name="De Goeij J.M."/>
            <person name="Aranda M."/>
            <person name="Bell S.C."/>
            <person name="Webster N.S."/>
        </authorList>
    </citation>
    <scope>NUCLEOTIDE SEQUENCE</scope>
    <source>
        <strain evidence="9">SB0664_bin_27</strain>
    </source>
</reference>
<dbReference type="EC" id="7.1.1.-" evidence="6"/>
<proteinExistence type="inferred from homology"/>
<evidence type="ECO:0000259" key="8">
    <source>
        <dbReference type="Pfam" id="PF00361"/>
    </source>
</evidence>
<dbReference type="GO" id="GO:0008137">
    <property type="term" value="F:NADH dehydrogenase (ubiquinone) activity"/>
    <property type="evidence" value="ECO:0007669"/>
    <property type="project" value="InterPro"/>
</dbReference>
<comment type="catalytic activity">
    <reaction evidence="6">
        <text>a quinone + NADH + 5 H(+)(in) = a quinol + NAD(+) + 4 H(+)(out)</text>
        <dbReference type="Rhea" id="RHEA:57888"/>
        <dbReference type="ChEBI" id="CHEBI:15378"/>
        <dbReference type="ChEBI" id="CHEBI:24646"/>
        <dbReference type="ChEBI" id="CHEBI:57540"/>
        <dbReference type="ChEBI" id="CHEBI:57945"/>
        <dbReference type="ChEBI" id="CHEBI:132124"/>
    </reaction>
</comment>
<feature type="domain" description="NADH:quinone oxidoreductase/Mrp antiporter transmembrane" evidence="8">
    <location>
        <begin position="136"/>
        <end position="442"/>
    </location>
</feature>
<comment type="caution">
    <text evidence="9">The sequence shown here is derived from an EMBL/GenBank/DDBJ whole genome shotgun (WGS) entry which is preliminary data.</text>
</comment>
<feature type="transmembrane region" description="Helical" evidence="6">
    <location>
        <begin position="46"/>
        <end position="66"/>
    </location>
</feature>
<accession>A0A6B0YR51</accession>
<comment type="subunit">
    <text evidence="6">NDH-1 is composed of 14 different subunits. Subunits NuoA, H, J, K, L, M, N constitute the membrane sector of the complex.</text>
</comment>
<dbReference type="InterPro" id="IPR001750">
    <property type="entry name" value="ND/Mrp_TM"/>
</dbReference>
<feature type="transmembrane region" description="Helical" evidence="6">
    <location>
        <begin position="290"/>
        <end position="310"/>
    </location>
</feature>
<feature type="transmembrane region" description="Helical" evidence="6">
    <location>
        <begin position="86"/>
        <end position="105"/>
    </location>
</feature>
<dbReference type="GO" id="GO:0048038">
    <property type="term" value="F:quinone binding"/>
    <property type="evidence" value="ECO:0007669"/>
    <property type="project" value="UniProtKB-KW"/>
</dbReference>
<feature type="transmembrane region" description="Helical" evidence="6">
    <location>
        <begin position="12"/>
        <end position="34"/>
    </location>
</feature>
<evidence type="ECO:0000256" key="1">
    <source>
        <dbReference type="ARBA" id="ARBA00004127"/>
    </source>
</evidence>
<feature type="transmembrane region" description="Helical" evidence="6">
    <location>
        <begin position="393"/>
        <end position="416"/>
    </location>
</feature>
<feature type="transmembrane region" description="Helical" evidence="6">
    <location>
        <begin position="117"/>
        <end position="134"/>
    </location>
</feature>
<dbReference type="AlphaFoldDB" id="A0A6B0YR51"/>
<dbReference type="NCBIfam" id="TIGR01770">
    <property type="entry name" value="NDH_I_N"/>
    <property type="match status" value="1"/>
</dbReference>
<dbReference type="PANTHER" id="PTHR22773">
    <property type="entry name" value="NADH DEHYDROGENASE"/>
    <property type="match status" value="1"/>
</dbReference>
<keyword evidence="2 6" id="KW-1003">Cell membrane</keyword>
<evidence type="ECO:0000256" key="7">
    <source>
        <dbReference type="RuleBase" id="RU000320"/>
    </source>
</evidence>
<keyword evidence="6" id="KW-0874">Quinone</keyword>
<dbReference type="InterPro" id="IPR010096">
    <property type="entry name" value="NADH-Q_OxRdtase_suN/2"/>
</dbReference>
<sequence length="508" mass="54576">MLHGEQSVGDLGYIAPEIILLIGGLFIFCLDLAYDPGVGKKSGLSYMALAALFLTAALVAAVLQLNISDPEAGPKIAYSMMTIDNFGSFIKVTIFSGMILTTIAGGRYMNRRSGNQGEFWTFFLMVSLAMSIAASANNLVLIYLAIEFLSITSYMLAGFLRENRRSNEAGLKYFLYGSIASAVMLYGISLLYGATGSLYLHDIAASFSEILGESTEVSGLAFAALPAMLLILAGLGFKASLAPFYQWAPDTYDGSPTPVATYLSTASKAAAFAVLARFFIVAMASFELNWVPILAAFSIITMTMGNLAALRQSSVKRMIAYSSVAQAGYILMGLVAVTSSSPSAMDGLNGVLLYLFAYLFTNVGAFLVVMALEETVDSTHISAYRGLIMRAPWLAVMFTVFLLSLTGIPLTGGFFGKFYVFGAAIQRQYFWLAGIGMINAGIAAFYYLRVVREMFFTSESEGGTLEVPMALQTSLLICTVVTVWIGVYPSAVLDWVSNASVQLLSVVP</sequence>
<protein>
    <recommendedName>
        <fullName evidence="6">NADH-quinone oxidoreductase subunit N</fullName>
        <ecNumber evidence="6">7.1.1.-</ecNumber>
    </recommendedName>
    <alternativeName>
        <fullName evidence="6">NADH dehydrogenase I subunit N</fullName>
    </alternativeName>
    <alternativeName>
        <fullName evidence="6">NDH-1 subunit N</fullName>
    </alternativeName>
</protein>
<dbReference type="GO" id="GO:0042773">
    <property type="term" value="P:ATP synthesis coupled electron transport"/>
    <property type="evidence" value="ECO:0007669"/>
    <property type="project" value="InterPro"/>
</dbReference>
<feature type="transmembrane region" description="Helical" evidence="6">
    <location>
        <begin position="173"/>
        <end position="200"/>
    </location>
</feature>
<dbReference type="Pfam" id="PF00361">
    <property type="entry name" value="Proton_antipo_M"/>
    <property type="match status" value="1"/>
</dbReference>
<dbReference type="GO" id="GO:0050136">
    <property type="term" value="F:NADH dehydrogenase (quinone) (non-electrogenic) activity"/>
    <property type="evidence" value="ECO:0007669"/>
    <property type="project" value="UniProtKB-UniRule"/>
</dbReference>
<comment type="similarity">
    <text evidence="6">Belongs to the complex I subunit 2 family.</text>
</comment>
<evidence type="ECO:0000256" key="2">
    <source>
        <dbReference type="ARBA" id="ARBA00022475"/>
    </source>
</evidence>
<feature type="transmembrane region" description="Helical" evidence="6">
    <location>
        <begin position="469"/>
        <end position="488"/>
    </location>
</feature>
<comment type="function">
    <text evidence="6">NDH-1 shuttles electrons from NADH, via FMN and iron-sulfur (Fe-S) centers, to quinones in the respiratory chain. The immediate electron acceptor for the enzyme in this species is believed to be ubiquinone. Couples the redox reaction to proton translocation (for every two electrons transferred, four hydrogen ions are translocated across the cytoplasmic membrane), and thus conserves the redox energy in a proton gradient.</text>
</comment>
<evidence type="ECO:0000256" key="3">
    <source>
        <dbReference type="ARBA" id="ARBA00022692"/>
    </source>
</evidence>
<evidence type="ECO:0000256" key="6">
    <source>
        <dbReference type="HAMAP-Rule" id="MF_00445"/>
    </source>
</evidence>
<feature type="transmembrane region" description="Helical" evidence="6">
    <location>
        <begin position="319"/>
        <end position="339"/>
    </location>
</feature>